<organism evidence="30">
    <name type="scientific">Triticum aestivum</name>
    <name type="common">Wheat</name>
    <dbReference type="NCBI Taxonomy" id="4565"/>
    <lineage>
        <taxon>Eukaryota</taxon>
        <taxon>Viridiplantae</taxon>
        <taxon>Streptophyta</taxon>
        <taxon>Embryophyta</taxon>
        <taxon>Tracheophyta</taxon>
        <taxon>Spermatophyta</taxon>
        <taxon>Magnoliopsida</taxon>
        <taxon>Liliopsida</taxon>
        <taxon>Poales</taxon>
        <taxon>Poaceae</taxon>
        <taxon>BOP clade</taxon>
        <taxon>Pooideae</taxon>
        <taxon>Triticodae</taxon>
        <taxon>Triticeae</taxon>
        <taxon>Triticinae</taxon>
        <taxon>Triticum</taxon>
    </lineage>
</organism>
<feature type="chain" id="PRO_5043144119" description="Receptor kinase-like protein Xa21" evidence="28">
    <location>
        <begin position="26"/>
        <end position="1110"/>
    </location>
</feature>
<keyword evidence="14 26" id="KW-0547">Nucleotide-binding</keyword>
<reference evidence="30" key="2">
    <citation type="submission" date="2018-10" db="UniProtKB">
        <authorList>
            <consortium name="EnsemblPlants"/>
        </authorList>
    </citation>
    <scope>IDENTIFICATION</scope>
</reference>
<dbReference type="InterPro" id="IPR008271">
    <property type="entry name" value="Ser/Thr_kinase_AS"/>
</dbReference>
<dbReference type="PROSITE" id="PS00108">
    <property type="entry name" value="PROTEIN_KINASE_ST"/>
    <property type="match status" value="1"/>
</dbReference>
<dbReference type="SMART" id="SM00220">
    <property type="entry name" value="S_TKc"/>
    <property type="match status" value="1"/>
</dbReference>
<dbReference type="SMR" id="A0A1D5V0K7"/>
<keyword evidence="17 27" id="KW-1133">Transmembrane helix</keyword>
<name>A0A1D5V0K7_WHEAT</name>
<evidence type="ECO:0000256" key="10">
    <source>
        <dbReference type="ARBA" id="ARBA00022679"/>
    </source>
</evidence>
<keyword evidence="15" id="KW-0418">Kinase</keyword>
<dbReference type="Gramene" id="TraesCAD_scaffold_065235_01G000200.1">
    <property type="protein sequence ID" value="TraesCAD_scaffold_065235_01G000200.1"/>
    <property type="gene ID" value="TraesCAD_scaffold_065235_01G000200"/>
</dbReference>
<dbReference type="eggNOG" id="ENOG502QPYS">
    <property type="taxonomic scope" value="Eukaryota"/>
</dbReference>
<evidence type="ECO:0000256" key="7">
    <source>
        <dbReference type="ARBA" id="ARBA00022527"/>
    </source>
</evidence>
<keyword evidence="9" id="KW-0433">Leucine-rich repeat</keyword>
<comment type="function">
    <text evidence="23">Receptor kinase that detects X.oryzae pv. oryzae protein Ax21 to promote innate immunity. Following X.oryzae pv. oryzae protein Ax21 detection, undergoes cleavage, releasing the processed protein kinase Xa21 chain.</text>
</comment>
<evidence type="ECO:0000256" key="22">
    <source>
        <dbReference type="ARBA" id="ARBA00048679"/>
    </source>
</evidence>
<dbReference type="GO" id="GO:0004674">
    <property type="term" value="F:protein serine/threonine kinase activity"/>
    <property type="evidence" value="ECO:0007669"/>
    <property type="project" value="UniProtKB-KW"/>
</dbReference>
<dbReference type="InterPro" id="IPR032675">
    <property type="entry name" value="LRR_dom_sf"/>
</dbReference>
<dbReference type="FunFam" id="3.30.200.20:FF:000432">
    <property type="entry name" value="LRR receptor-like serine/threonine-protein kinase EFR"/>
    <property type="match status" value="1"/>
</dbReference>
<evidence type="ECO:0000256" key="11">
    <source>
        <dbReference type="ARBA" id="ARBA00022692"/>
    </source>
</evidence>
<keyword evidence="18 27" id="KW-0472">Membrane</keyword>
<keyword evidence="7" id="KW-0723">Serine/threonine-protein kinase</keyword>
<accession>A0A1D5V0K7</accession>
<dbReference type="GO" id="GO:0005789">
    <property type="term" value="C:endoplasmic reticulum membrane"/>
    <property type="evidence" value="ECO:0007669"/>
    <property type="project" value="UniProtKB-SubCell"/>
</dbReference>
<proteinExistence type="inferred from homology"/>
<evidence type="ECO:0000256" key="23">
    <source>
        <dbReference type="ARBA" id="ARBA00054320"/>
    </source>
</evidence>
<evidence type="ECO:0000256" key="17">
    <source>
        <dbReference type="ARBA" id="ARBA00022989"/>
    </source>
</evidence>
<evidence type="ECO:0000256" key="18">
    <source>
        <dbReference type="ARBA" id="ARBA00023136"/>
    </source>
</evidence>
<dbReference type="OMA" id="QHASSAC"/>
<protein>
    <recommendedName>
        <fullName evidence="25">Receptor kinase-like protein Xa21</fullName>
        <ecNumber evidence="5">2.7.11.1</ecNumber>
    </recommendedName>
</protein>
<dbReference type="PANTHER" id="PTHR48053:SF37">
    <property type="entry name" value="LEUCINE-RICH REPEAT PROTEIN KINASE FAMILY PROTEIN"/>
    <property type="match status" value="1"/>
</dbReference>
<dbReference type="ExpressionAtlas" id="A0A1D5V0K7">
    <property type="expression patterns" value="baseline and differential"/>
</dbReference>
<keyword evidence="20" id="KW-0325">Glycoprotein</keyword>
<evidence type="ECO:0000256" key="4">
    <source>
        <dbReference type="ARBA" id="ARBA00008684"/>
    </source>
</evidence>
<evidence type="ECO:0000259" key="29">
    <source>
        <dbReference type="PROSITE" id="PS50011"/>
    </source>
</evidence>
<dbReference type="InterPro" id="IPR011009">
    <property type="entry name" value="Kinase-like_dom_sf"/>
</dbReference>
<evidence type="ECO:0000256" key="16">
    <source>
        <dbReference type="ARBA" id="ARBA00022840"/>
    </source>
</evidence>
<dbReference type="PaxDb" id="4565-Traes_2DS_ADF8926CE.1"/>
<dbReference type="FunFam" id="3.80.10.10:FF:000288">
    <property type="entry name" value="LRR receptor-like serine/threonine-protein kinase EFR"/>
    <property type="match status" value="1"/>
</dbReference>
<dbReference type="Proteomes" id="UP000019116">
    <property type="component" value="Chromosome 2D"/>
</dbReference>
<dbReference type="Pfam" id="PF00560">
    <property type="entry name" value="LRR_1"/>
    <property type="match status" value="8"/>
</dbReference>
<evidence type="ECO:0000256" key="25">
    <source>
        <dbReference type="ARBA" id="ARBA00072040"/>
    </source>
</evidence>
<evidence type="ECO:0000256" key="20">
    <source>
        <dbReference type="ARBA" id="ARBA00023180"/>
    </source>
</evidence>
<dbReference type="Gramene" id="TraesKAR2D01G0005990.1">
    <property type="protein sequence ID" value="cds.TraesKAR2D01G0005990.1"/>
    <property type="gene ID" value="TraesKAR2D01G0005990"/>
</dbReference>
<dbReference type="Gramene" id="TraesMAC2D03G01084640.1">
    <property type="protein sequence ID" value="TraesMAC2D03G01084640.1"/>
    <property type="gene ID" value="TraesMAC2D03G01084640"/>
</dbReference>
<evidence type="ECO:0000256" key="15">
    <source>
        <dbReference type="ARBA" id="ARBA00022777"/>
    </source>
</evidence>
<dbReference type="EnsemblPlants" id="TraesCS2D02G013200.1">
    <property type="protein sequence ID" value="TraesCS2D02G013200.1"/>
    <property type="gene ID" value="TraesCS2D02G013200"/>
</dbReference>
<evidence type="ECO:0000256" key="27">
    <source>
        <dbReference type="SAM" id="Phobius"/>
    </source>
</evidence>
<dbReference type="InterPro" id="IPR017441">
    <property type="entry name" value="Protein_kinase_ATP_BS"/>
</dbReference>
<dbReference type="Gene3D" id="1.10.510.10">
    <property type="entry name" value="Transferase(Phosphotransferase) domain 1"/>
    <property type="match status" value="1"/>
</dbReference>
<comment type="function">
    <text evidence="24">The processed protein kinase Xa21 chain released by protein cleavage after X.oryzae pv. oryzae protein Ax21 detection translocates into the nucleus where it can bind and regulate WRKY62, a transcription factor. Confers resistance to the bacterial pathogen X.oryzae pv. oryzae (Xoo).</text>
</comment>
<feature type="binding site" evidence="26">
    <location>
        <position position="816"/>
    </location>
    <ligand>
        <name>ATP</name>
        <dbReference type="ChEBI" id="CHEBI:30616"/>
    </ligand>
</feature>
<feature type="domain" description="Protein kinase" evidence="29">
    <location>
        <begin position="787"/>
        <end position="1092"/>
    </location>
</feature>
<dbReference type="Gene3D" id="3.80.10.10">
    <property type="entry name" value="Ribonuclease Inhibitor"/>
    <property type="match status" value="4"/>
</dbReference>
<dbReference type="Gramene" id="TraesPARA_EIv1.0_0626780.1">
    <property type="protein sequence ID" value="TraesPARA_EIv1.0_0626780.1.CDS"/>
    <property type="gene ID" value="TraesPARA_EIv1.0_0626780"/>
</dbReference>
<evidence type="ECO:0000313" key="30">
    <source>
        <dbReference type="EnsemblPlants" id="TraesCS2D02G013200.1"/>
    </source>
</evidence>
<evidence type="ECO:0000256" key="13">
    <source>
        <dbReference type="ARBA" id="ARBA00022737"/>
    </source>
</evidence>
<dbReference type="STRING" id="4565.A0A1D5V0K7"/>
<dbReference type="Pfam" id="PF00069">
    <property type="entry name" value="Pkinase"/>
    <property type="match status" value="1"/>
</dbReference>
<dbReference type="InterPro" id="IPR013210">
    <property type="entry name" value="LRR_N_plant-typ"/>
</dbReference>
<dbReference type="Gramene" id="TraesWEE_scaffold_086929_01G000200.1">
    <property type="protein sequence ID" value="TraesWEE_scaffold_086929_01G000200.1"/>
    <property type="gene ID" value="TraesWEE_scaffold_086929_01G000200"/>
</dbReference>
<keyword evidence="31" id="KW-1185">Reference proteome</keyword>
<comment type="similarity">
    <text evidence="4">Belongs to the protein kinase superfamily. Ser/Thr protein kinase family.</text>
</comment>
<dbReference type="FunFam" id="3.80.10.10:FF:000383">
    <property type="entry name" value="Leucine-rich repeat receptor protein kinase EMS1"/>
    <property type="match status" value="1"/>
</dbReference>
<dbReference type="OrthoDB" id="5789657at2759"/>
<dbReference type="Gramene" id="TraesCS2D02G013200.1">
    <property type="protein sequence ID" value="TraesCS2D02G013200.1"/>
    <property type="gene ID" value="TraesCS2D02G013200"/>
</dbReference>
<feature type="transmembrane region" description="Helical" evidence="27">
    <location>
        <begin position="730"/>
        <end position="755"/>
    </location>
</feature>
<comment type="catalytic activity">
    <reaction evidence="21">
        <text>L-threonyl-[protein] + ATP = O-phospho-L-threonyl-[protein] + ADP + H(+)</text>
        <dbReference type="Rhea" id="RHEA:46608"/>
        <dbReference type="Rhea" id="RHEA-COMP:11060"/>
        <dbReference type="Rhea" id="RHEA-COMP:11605"/>
        <dbReference type="ChEBI" id="CHEBI:15378"/>
        <dbReference type="ChEBI" id="CHEBI:30013"/>
        <dbReference type="ChEBI" id="CHEBI:30616"/>
        <dbReference type="ChEBI" id="CHEBI:61977"/>
        <dbReference type="ChEBI" id="CHEBI:456216"/>
        <dbReference type="EC" id="2.7.11.1"/>
    </reaction>
</comment>
<comment type="catalytic activity">
    <reaction evidence="22">
        <text>L-seryl-[protein] + ATP = O-phospho-L-seryl-[protein] + ADP + H(+)</text>
        <dbReference type="Rhea" id="RHEA:17989"/>
        <dbReference type="Rhea" id="RHEA-COMP:9863"/>
        <dbReference type="Rhea" id="RHEA-COMP:11604"/>
        <dbReference type="ChEBI" id="CHEBI:15378"/>
        <dbReference type="ChEBI" id="CHEBI:29999"/>
        <dbReference type="ChEBI" id="CHEBI:30616"/>
        <dbReference type="ChEBI" id="CHEBI:83421"/>
        <dbReference type="ChEBI" id="CHEBI:456216"/>
        <dbReference type="EC" id="2.7.11.1"/>
    </reaction>
</comment>
<evidence type="ECO:0000256" key="2">
    <source>
        <dbReference type="ARBA" id="ARBA00004389"/>
    </source>
</evidence>
<dbReference type="Pfam" id="PF08263">
    <property type="entry name" value="LRRNT_2"/>
    <property type="match status" value="1"/>
</dbReference>
<dbReference type="Gramene" id="TraesROB_scaffold_078509_01G000200.1">
    <property type="protein sequence ID" value="TraesROB_scaffold_078509_01G000200.1"/>
    <property type="gene ID" value="TraesROB_scaffold_078509_01G000200"/>
</dbReference>
<dbReference type="InterPro" id="IPR001611">
    <property type="entry name" value="Leu-rich_rpt"/>
</dbReference>
<dbReference type="SMART" id="SM00365">
    <property type="entry name" value="LRR_SD22"/>
    <property type="match status" value="5"/>
</dbReference>
<dbReference type="PROSITE" id="PS50011">
    <property type="entry name" value="PROTEIN_KINASE_DOM"/>
    <property type="match status" value="1"/>
</dbReference>
<keyword evidence="10" id="KW-0808">Transferase</keyword>
<evidence type="ECO:0000256" key="24">
    <source>
        <dbReference type="ARBA" id="ARBA00056628"/>
    </source>
</evidence>
<evidence type="ECO:0000256" key="9">
    <source>
        <dbReference type="ARBA" id="ARBA00022614"/>
    </source>
</evidence>
<comment type="subcellular location">
    <subcellularLocation>
        <location evidence="1">Cell membrane</location>
        <topology evidence="1">Single-pass membrane protein</topology>
    </subcellularLocation>
    <subcellularLocation>
        <location evidence="2">Endoplasmic reticulum membrane</location>
        <topology evidence="2">Single-pass membrane protein</topology>
    </subcellularLocation>
    <subcellularLocation>
        <location evidence="3">Membrane</location>
        <topology evidence="3">Single-pass type I membrane protein</topology>
    </subcellularLocation>
</comment>
<reference evidence="30" key="1">
    <citation type="submission" date="2018-08" db="EMBL/GenBank/DDBJ databases">
        <authorList>
            <person name="Rossello M."/>
        </authorList>
    </citation>
    <scope>NUCLEOTIDE SEQUENCE [LARGE SCALE GENOMIC DNA]</scope>
    <source>
        <strain evidence="30">cv. Chinese Spring</strain>
    </source>
</reference>
<dbReference type="InterPro" id="IPR051716">
    <property type="entry name" value="Plant_RL_S/T_kinase"/>
</dbReference>
<keyword evidence="13" id="KW-0677">Repeat</keyword>
<dbReference type="SUPFAM" id="SSF56112">
    <property type="entry name" value="Protein kinase-like (PK-like)"/>
    <property type="match status" value="1"/>
</dbReference>
<evidence type="ECO:0000256" key="3">
    <source>
        <dbReference type="ARBA" id="ARBA00004479"/>
    </source>
</evidence>
<dbReference type="FunFam" id="1.10.510.10:FF:000358">
    <property type="entry name" value="Putative leucine-rich repeat receptor-like serine/threonine-protein kinase"/>
    <property type="match status" value="1"/>
</dbReference>
<evidence type="ECO:0000256" key="26">
    <source>
        <dbReference type="PROSITE-ProRule" id="PRU10141"/>
    </source>
</evidence>
<keyword evidence="19" id="KW-0675">Receptor</keyword>
<sequence length="1110" mass="119695">MSTALHTNNMVSPLLLAILLLVSSALYPLSCAAAPADGTTDTSRDALLCLKSRLHGATTAMATWNHTTAPDFCTWHGVACTRSRPRQPPLVVALDMEAEGLAGEIPPCIANLTSLVRIHLPNNRLSGHIPPELGRLSGLRYLNLSFNALNGTIPFTFGVLHNLSSLDLGGNGLSGVIPPLLGSSPALEHISLSDNLLDGEIPPSLANSSSLRYLSLDNNSIEGVIPASLFNSSTITEIHLWHNNLSGAIPHFIMFPSKLTYIDLSQNSLSGVVPSSVANLSSLTSLDLSHNQLQGPIPDLGKLAGLQILGLSYNSLSGVVPPSIYNMSSLNYLTLASNNLGGTLPSDMGITLPNLQTLSMADNHFVGDIPASLQNVSGMMYIHMANNSLTGVVPSFSSMKNLEYVMLYSNHLEAGDWTFFSSLANCTQLLKLNVGDNNLSGDLPANSIANLPKSMTALTLRSNNISGTIPLEIGNLSSLSMLYLDTNLFMGPIPFTLGQLRNLVQLSMSKNKFSGEIPPSIGDLHQLEELYLQENRLSGSIPESLASCQNLVALNLSCNTLGGSISGHVLGSLNQLSWLLDLSHNQLAMSLPLEMGSLINLGSLNISHNNITGIIPSTLGNCVQLESLRLEGNLLQGSIPQSLAGLKAIQVLDFSHNNLSGTIPEFLGTFTTLQYLNMSFNDLEGPIPTSGVFSNTSGVFVEGNPHLCANFVVQELPRCFASVPTKEHKFVIPVLIALSGLAALALILGMFIFWLKRGYKSNENIVHSYMELKRITYSDVNNATDNFSLVNVVGSGQFGTVYKGWFDAQDGTVAVKVFKLNQHGALHSFVAECKALQHIRHRNLVKVITACSTYDPVGNEFRALVFEYMGNGSLENRLHNHQCGGLSLGAVMCISVDIACALEYLHNQCIPPVVHCDLKPSNILFDNDDTARLCDFGLAKLIHGCSSGGQSGTTSIVGPRGSIGYIPPEYGMGGEISTEGDIYSYGIVLLEMLTRKRPTNEEFSDGLTLRKYVEASLSRTQDILQPSLTLVTGDQFADQIRNLQECNTFALKDMCALRLLKLGLLCSAESPKDRPVMHDVYSEVTEVKEVFFSMDNRSNDLTLLRKKGGR</sequence>
<keyword evidence="12 28" id="KW-0732">Signal</keyword>
<evidence type="ECO:0000256" key="12">
    <source>
        <dbReference type="ARBA" id="ARBA00022729"/>
    </source>
</evidence>
<dbReference type="InterPro" id="IPR000719">
    <property type="entry name" value="Prot_kinase_dom"/>
</dbReference>
<dbReference type="Gramene" id="TraesCLE_scaffold_107685_01G000100.1">
    <property type="protein sequence ID" value="TraesCLE_scaffold_107685_01G000100.1"/>
    <property type="gene ID" value="TraesCLE_scaffold_107685_01G000100"/>
</dbReference>
<dbReference type="GO" id="GO:0005886">
    <property type="term" value="C:plasma membrane"/>
    <property type="evidence" value="ECO:0007669"/>
    <property type="project" value="UniProtKB-SubCell"/>
</dbReference>
<dbReference type="PANTHER" id="PTHR48053">
    <property type="entry name" value="LEUCINE RICH REPEAT FAMILY PROTEIN, EXPRESSED"/>
    <property type="match status" value="1"/>
</dbReference>
<keyword evidence="8" id="KW-0597">Phosphoprotein</keyword>
<evidence type="ECO:0000256" key="5">
    <source>
        <dbReference type="ARBA" id="ARBA00012513"/>
    </source>
</evidence>
<feature type="signal peptide" evidence="28">
    <location>
        <begin position="1"/>
        <end position="25"/>
    </location>
</feature>
<dbReference type="AlphaFoldDB" id="A0A1D5V0K7"/>
<evidence type="ECO:0000256" key="8">
    <source>
        <dbReference type="ARBA" id="ARBA00022553"/>
    </source>
</evidence>
<evidence type="ECO:0000256" key="28">
    <source>
        <dbReference type="SAM" id="SignalP"/>
    </source>
</evidence>
<keyword evidence="16 26" id="KW-0067">ATP-binding</keyword>
<dbReference type="FunFam" id="3.80.10.10:FF:000041">
    <property type="entry name" value="LRR receptor-like serine/threonine-protein kinase ERECTA"/>
    <property type="match status" value="1"/>
</dbReference>
<dbReference type="GO" id="GO:0005524">
    <property type="term" value="F:ATP binding"/>
    <property type="evidence" value="ECO:0007669"/>
    <property type="project" value="UniProtKB-UniRule"/>
</dbReference>
<dbReference type="PROSITE" id="PS51450">
    <property type="entry name" value="LRR"/>
    <property type="match status" value="1"/>
</dbReference>
<gene>
    <name evidence="30" type="primary">LOC123050990</name>
</gene>
<dbReference type="SUPFAM" id="SSF52058">
    <property type="entry name" value="L domain-like"/>
    <property type="match status" value="2"/>
</dbReference>
<evidence type="ECO:0000256" key="6">
    <source>
        <dbReference type="ARBA" id="ARBA00022475"/>
    </source>
</evidence>
<evidence type="ECO:0000256" key="19">
    <source>
        <dbReference type="ARBA" id="ARBA00023170"/>
    </source>
</evidence>
<dbReference type="InterPro" id="IPR003591">
    <property type="entry name" value="Leu-rich_rpt_typical-subtyp"/>
</dbReference>
<dbReference type="FunFam" id="3.80.10.10:FF:001158">
    <property type="entry name" value="Leucine-rich repeat protein kinase family protein"/>
    <property type="match status" value="1"/>
</dbReference>
<evidence type="ECO:0000256" key="1">
    <source>
        <dbReference type="ARBA" id="ARBA00004162"/>
    </source>
</evidence>
<dbReference type="PRINTS" id="PR00019">
    <property type="entry name" value="LEURICHRPT"/>
</dbReference>
<dbReference type="SMART" id="SM00369">
    <property type="entry name" value="LRR_TYP"/>
    <property type="match status" value="9"/>
</dbReference>
<dbReference type="EC" id="2.7.11.1" evidence="5"/>
<keyword evidence="6" id="KW-1003">Cell membrane</keyword>
<dbReference type="Gene3D" id="3.30.200.20">
    <property type="entry name" value="Phosphorylase Kinase, domain 1"/>
    <property type="match status" value="1"/>
</dbReference>
<keyword evidence="11 27" id="KW-0812">Transmembrane</keyword>
<dbReference type="PROSITE" id="PS00107">
    <property type="entry name" value="PROTEIN_KINASE_ATP"/>
    <property type="match status" value="1"/>
</dbReference>
<evidence type="ECO:0000256" key="21">
    <source>
        <dbReference type="ARBA" id="ARBA00047899"/>
    </source>
</evidence>
<dbReference type="Pfam" id="PF13855">
    <property type="entry name" value="LRR_8"/>
    <property type="match status" value="3"/>
</dbReference>
<evidence type="ECO:0000256" key="14">
    <source>
        <dbReference type="ARBA" id="ARBA00022741"/>
    </source>
</evidence>
<evidence type="ECO:0000313" key="31">
    <source>
        <dbReference type="Proteomes" id="UP000019116"/>
    </source>
</evidence>